<dbReference type="GO" id="GO:0008641">
    <property type="term" value="F:ubiquitin-like modifier activating enzyme activity"/>
    <property type="evidence" value="ECO:0007669"/>
    <property type="project" value="InterPro"/>
</dbReference>
<dbReference type="EMBL" id="CAJZBQ010000024">
    <property type="protein sequence ID" value="CAG9319962.1"/>
    <property type="molecule type" value="Genomic_DNA"/>
</dbReference>
<keyword evidence="1" id="KW-1133">Transmembrane helix</keyword>
<dbReference type="SUPFAM" id="SSF69572">
    <property type="entry name" value="Activating enzymes of the ubiquitin-like proteins"/>
    <property type="match status" value="1"/>
</dbReference>
<dbReference type="PANTHER" id="PTHR43267:SF2">
    <property type="entry name" value="TRNA THREONYLCARBAMOYLADENOSINE DEHYDRATASE 1-RELATED"/>
    <property type="match status" value="1"/>
</dbReference>
<keyword evidence="1" id="KW-0472">Membrane</keyword>
<dbReference type="Proteomes" id="UP001162131">
    <property type="component" value="Unassembled WGS sequence"/>
</dbReference>
<feature type="domain" description="THIF-type NAD/FAD binding fold" evidence="2">
    <location>
        <begin position="44"/>
        <end position="284"/>
    </location>
</feature>
<dbReference type="InterPro" id="IPR000594">
    <property type="entry name" value="ThiF_NAD_FAD-bd"/>
</dbReference>
<proteinExistence type="predicted"/>
<evidence type="ECO:0000259" key="2">
    <source>
        <dbReference type="Pfam" id="PF00899"/>
    </source>
</evidence>
<keyword evidence="1" id="KW-0812">Transmembrane</keyword>
<feature type="transmembrane region" description="Helical" evidence="1">
    <location>
        <begin position="58"/>
        <end position="76"/>
    </location>
</feature>
<dbReference type="Pfam" id="PF00899">
    <property type="entry name" value="ThiF"/>
    <property type="match status" value="1"/>
</dbReference>
<dbReference type="CDD" id="cd00755">
    <property type="entry name" value="YgdL_like"/>
    <property type="match status" value="1"/>
</dbReference>
<dbReference type="Gene3D" id="3.40.50.720">
    <property type="entry name" value="NAD(P)-binding Rossmann-like Domain"/>
    <property type="match status" value="1"/>
</dbReference>
<evidence type="ECO:0000313" key="3">
    <source>
        <dbReference type="EMBL" id="CAG9319962.1"/>
    </source>
</evidence>
<sequence length="382" mass="42566">MGLLKEIIMFLIGIGMGSYVVKLLLMKKKKQKSFPLKDQLVRNHQFFKEGQDKIQSSFVVVLGLGGIGSHCVITLARSGVKKVRIIDNSVLTAGALNGHGVAKTRDIGKHKTDVLKAHIGKIIPQCEIEIQKAYFSLENASSLLAGNPDYVVDCIGNVSCKADLIQYCLQNQINIITTASAAGKIDPTRVEVADISNTKNCDTVRKLRKTLKKRGIAEGVQVVYLAETPRYLLLDPQNPIKQMPIPAIGTLTSITGNSVASYVLSKLGGVSFEPFIRDNYRKTSFLRLVRHLELLEKNHFHSELEMDIEEIEQVVRTLWNLRSAYSNSKKSIEAVRFDLTQPASVSNLILLTDEELIMHLDGRLEWSQEQISLIKQNLMKLG</sequence>
<feature type="transmembrane region" description="Helical" evidence="1">
    <location>
        <begin position="6"/>
        <end position="25"/>
    </location>
</feature>
<protein>
    <recommendedName>
        <fullName evidence="2">THIF-type NAD/FAD binding fold domain-containing protein</fullName>
    </recommendedName>
</protein>
<dbReference type="PANTHER" id="PTHR43267">
    <property type="entry name" value="TRNA THREONYLCARBAMOYLADENOSINE DEHYDRATASE"/>
    <property type="match status" value="1"/>
</dbReference>
<accession>A0AAU9JGN5</accession>
<evidence type="ECO:0000313" key="4">
    <source>
        <dbReference type="Proteomes" id="UP001162131"/>
    </source>
</evidence>
<gene>
    <name evidence="3" type="ORF">BSTOLATCC_MIC25205</name>
</gene>
<dbReference type="GO" id="GO:0061503">
    <property type="term" value="F:tRNA threonylcarbamoyladenosine dehydratase"/>
    <property type="evidence" value="ECO:0007669"/>
    <property type="project" value="TreeGrafter"/>
</dbReference>
<comment type="caution">
    <text evidence="3">The sequence shown here is derived from an EMBL/GenBank/DDBJ whole genome shotgun (WGS) entry which is preliminary data.</text>
</comment>
<reference evidence="3" key="1">
    <citation type="submission" date="2021-09" db="EMBL/GenBank/DDBJ databases">
        <authorList>
            <consortium name="AG Swart"/>
            <person name="Singh M."/>
            <person name="Singh A."/>
            <person name="Seah K."/>
            <person name="Emmerich C."/>
        </authorList>
    </citation>
    <scope>NUCLEOTIDE SEQUENCE</scope>
    <source>
        <strain evidence="3">ATCC30299</strain>
    </source>
</reference>
<keyword evidence="4" id="KW-1185">Reference proteome</keyword>
<dbReference type="AlphaFoldDB" id="A0AAU9JGN5"/>
<evidence type="ECO:0000256" key="1">
    <source>
        <dbReference type="SAM" id="Phobius"/>
    </source>
</evidence>
<organism evidence="3 4">
    <name type="scientific">Blepharisma stoltei</name>
    <dbReference type="NCBI Taxonomy" id="1481888"/>
    <lineage>
        <taxon>Eukaryota</taxon>
        <taxon>Sar</taxon>
        <taxon>Alveolata</taxon>
        <taxon>Ciliophora</taxon>
        <taxon>Postciliodesmatophora</taxon>
        <taxon>Heterotrichea</taxon>
        <taxon>Heterotrichida</taxon>
        <taxon>Blepharismidae</taxon>
        <taxon>Blepharisma</taxon>
    </lineage>
</organism>
<name>A0AAU9JGN5_9CILI</name>
<dbReference type="InterPro" id="IPR035985">
    <property type="entry name" value="Ubiquitin-activating_enz"/>
</dbReference>
<dbReference type="GO" id="GO:0061504">
    <property type="term" value="P:cyclic threonylcarbamoyladenosine biosynthetic process"/>
    <property type="evidence" value="ECO:0007669"/>
    <property type="project" value="TreeGrafter"/>
</dbReference>
<dbReference type="InterPro" id="IPR045886">
    <property type="entry name" value="ThiF/MoeB/HesA"/>
</dbReference>